<dbReference type="RefSeq" id="WP_123212045.1">
    <property type="nucleotide sequence ID" value="NZ_RJVO01000005.1"/>
</dbReference>
<proteinExistence type="predicted"/>
<dbReference type="SUPFAM" id="SSF52172">
    <property type="entry name" value="CheY-like"/>
    <property type="match status" value="1"/>
</dbReference>
<dbReference type="Proteomes" id="UP000282106">
    <property type="component" value="Unassembled WGS sequence"/>
</dbReference>
<dbReference type="PANTHER" id="PTHR45566">
    <property type="entry name" value="HTH-TYPE TRANSCRIPTIONAL REGULATOR YHJB-RELATED"/>
    <property type="match status" value="1"/>
</dbReference>
<dbReference type="EMBL" id="RJVO01000005">
    <property type="protein sequence ID" value="ROH89023.1"/>
    <property type="molecule type" value="Genomic_DNA"/>
</dbReference>
<dbReference type="GO" id="GO:0003677">
    <property type="term" value="F:DNA binding"/>
    <property type="evidence" value="ECO:0007669"/>
    <property type="project" value="UniProtKB-KW"/>
</dbReference>
<dbReference type="SUPFAM" id="SSF46894">
    <property type="entry name" value="C-terminal effector domain of the bipartite response regulators"/>
    <property type="match status" value="1"/>
</dbReference>
<protein>
    <submittedName>
        <fullName evidence="6">DNA-binding response regulator</fullName>
    </submittedName>
</protein>
<feature type="domain" description="HTH luxR-type" evidence="4">
    <location>
        <begin position="148"/>
        <end position="213"/>
    </location>
</feature>
<feature type="modified residue" description="4-aspartylphosphate" evidence="3">
    <location>
        <position position="61"/>
    </location>
</feature>
<dbReference type="PROSITE" id="PS00622">
    <property type="entry name" value="HTH_LUXR_1"/>
    <property type="match status" value="1"/>
</dbReference>
<dbReference type="SMART" id="SM00421">
    <property type="entry name" value="HTH_LUXR"/>
    <property type="match status" value="1"/>
</dbReference>
<evidence type="ECO:0000256" key="3">
    <source>
        <dbReference type="PROSITE-ProRule" id="PRU00169"/>
    </source>
</evidence>
<evidence type="ECO:0000256" key="1">
    <source>
        <dbReference type="ARBA" id="ARBA00022553"/>
    </source>
</evidence>
<dbReference type="CDD" id="cd06170">
    <property type="entry name" value="LuxR_C_like"/>
    <property type="match status" value="1"/>
</dbReference>
<comment type="caution">
    <text evidence="6">The sequence shown here is derived from an EMBL/GenBank/DDBJ whole genome shotgun (WGS) entry which is preliminary data.</text>
</comment>
<reference evidence="6 7" key="1">
    <citation type="submission" date="2018-10" db="EMBL/GenBank/DDBJ databases">
        <authorList>
            <person name="Chen W.-M."/>
        </authorList>
    </citation>
    <scope>NUCLEOTIDE SEQUENCE [LARGE SCALE GENOMIC DNA]</scope>
    <source>
        <strain evidence="6 7">THS-13</strain>
    </source>
</reference>
<dbReference type="InterPro" id="IPR001789">
    <property type="entry name" value="Sig_transdc_resp-reg_receiver"/>
</dbReference>
<dbReference type="Gene3D" id="3.40.50.2300">
    <property type="match status" value="1"/>
</dbReference>
<dbReference type="InterPro" id="IPR011006">
    <property type="entry name" value="CheY-like_superfamily"/>
</dbReference>
<dbReference type="Pfam" id="PF00072">
    <property type="entry name" value="Response_reg"/>
    <property type="match status" value="1"/>
</dbReference>
<gene>
    <name evidence="6" type="ORF">ED208_11455</name>
</gene>
<dbReference type="PRINTS" id="PR00038">
    <property type="entry name" value="HTHLUXR"/>
</dbReference>
<organism evidence="6 7">
    <name type="scientific">Stagnimonas aquatica</name>
    <dbReference type="NCBI Taxonomy" id="2689987"/>
    <lineage>
        <taxon>Bacteria</taxon>
        <taxon>Pseudomonadati</taxon>
        <taxon>Pseudomonadota</taxon>
        <taxon>Gammaproteobacteria</taxon>
        <taxon>Nevskiales</taxon>
        <taxon>Nevskiaceae</taxon>
        <taxon>Stagnimonas</taxon>
    </lineage>
</organism>
<dbReference type="GO" id="GO:0006355">
    <property type="term" value="P:regulation of DNA-templated transcription"/>
    <property type="evidence" value="ECO:0007669"/>
    <property type="project" value="InterPro"/>
</dbReference>
<dbReference type="InterPro" id="IPR058245">
    <property type="entry name" value="NreC/VraR/RcsB-like_REC"/>
</dbReference>
<dbReference type="GO" id="GO:0000160">
    <property type="term" value="P:phosphorelay signal transduction system"/>
    <property type="evidence" value="ECO:0007669"/>
    <property type="project" value="InterPro"/>
</dbReference>
<evidence type="ECO:0000259" key="5">
    <source>
        <dbReference type="PROSITE" id="PS50110"/>
    </source>
</evidence>
<dbReference type="InterPro" id="IPR000792">
    <property type="entry name" value="Tscrpt_reg_LuxR_C"/>
</dbReference>
<dbReference type="CDD" id="cd17535">
    <property type="entry name" value="REC_NarL-like"/>
    <property type="match status" value="1"/>
</dbReference>
<dbReference type="PANTHER" id="PTHR45566:SF1">
    <property type="entry name" value="HTH-TYPE TRANSCRIPTIONAL REGULATOR YHJB-RELATED"/>
    <property type="match status" value="1"/>
</dbReference>
<dbReference type="InParanoid" id="A0A3N0V8E1"/>
<keyword evidence="7" id="KW-1185">Reference proteome</keyword>
<dbReference type="PROSITE" id="PS50110">
    <property type="entry name" value="RESPONSE_REGULATORY"/>
    <property type="match status" value="1"/>
</dbReference>
<evidence type="ECO:0000313" key="7">
    <source>
        <dbReference type="Proteomes" id="UP000282106"/>
    </source>
</evidence>
<keyword evidence="2 6" id="KW-0238">DNA-binding</keyword>
<dbReference type="PROSITE" id="PS50043">
    <property type="entry name" value="HTH_LUXR_2"/>
    <property type="match status" value="1"/>
</dbReference>
<accession>A0A3N0V8E1</accession>
<name>A0A3N0V8E1_9GAMM</name>
<sequence>MPSAQSHPVVVIADDHPLFRAALRLAVERVLPGVAVTEADSYEGLRNAISKVPDADLVLLDLRMPGVQGYSSLVWLRAEHPSVPVVMISAEEDSATIHRALDFGAAGFIPKSAGLDVLTTAITAVLDGQLWTPPEVAPPTTDSDDAQLARRVASLSPQQLKVLMHLADGRLNKQIAYDLEVTEATIKAHVTAILRKLGLYRRTQAAVLAQRLLLAEAVPLDVSSFATGGEDDEG</sequence>
<dbReference type="Pfam" id="PF00196">
    <property type="entry name" value="GerE"/>
    <property type="match status" value="1"/>
</dbReference>
<keyword evidence="1 3" id="KW-0597">Phosphoprotein</keyword>
<dbReference type="InterPro" id="IPR051015">
    <property type="entry name" value="EvgA-like"/>
</dbReference>
<evidence type="ECO:0000259" key="4">
    <source>
        <dbReference type="PROSITE" id="PS50043"/>
    </source>
</evidence>
<dbReference type="AlphaFoldDB" id="A0A3N0V8E1"/>
<evidence type="ECO:0000313" key="6">
    <source>
        <dbReference type="EMBL" id="ROH89023.1"/>
    </source>
</evidence>
<dbReference type="SMART" id="SM00448">
    <property type="entry name" value="REC"/>
    <property type="match status" value="1"/>
</dbReference>
<evidence type="ECO:0000256" key="2">
    <source>
        <dbReference type="ARBA" id="ARBA00023125"/>
    </source>
</evidence>
<dbReference type="InterPro" id="IPR016032">
    <property type="entry name" value="Sig_transdc_resp-reg_C-effctor"/>
</dbReference>
<feature type="domain" description="Response regulatory" evidence="5">
    <location>
        <begin position="9"/>
        <end position="126"/>
    </location>
</feature>